<comment type="caution">
    <text evidence="1">The sequence shown here is derived from an EMBL/GenBank/DDBJ whole genome shotgun (WGS) entry which is preliminary data.</text>
</comment>
<evidence type="ECO:0000313" key="2">
    <source>
        <dbReference type="Proteomes" id="UP001139157"/>
    </source>
</evidence>
<dbReference type="SUPFAM" id="SSF140453">
    <property type="entry name" value="EsxAB dimer-like"/>
    <property type="match status" value="1"/>
</dbReference>
<name>A0A9X2E857_9NOCA</name>
<evidence type="ECO:0008006" key="3">
    <source>
        <dbReference type="Google" id="ProtNLM"/>
    </source>
</evidence>
<dbReference type="EMBL" id="JAMRXG010000009">
    <property type="protein sequence ID" value="MCM6776082.1"/>
    <property type="molecule type" value="Genomic_DNA"/>
</dbReference>
<accession>A0A9X2E857</accession>
<protein>
    <recommendedName>
        <fullName evidence="3">WXG100 family type VII secretion target</fullName>
    </recommendedName>
</protein>
<dbReference type="InterPro" id="IPR036689">
    <property type="entry name" value="ESAT-6-like_sf"/>
</dbReference>
<gene>
    <name evidence="1" type="ORF">NDR86_21600</name>
</gene>
<dbReference type="RefSeq" id="WP_251914396.1">
    <property type="nucleotide sequence ID" value="NZ_JAMRXG010000009.1"/>
</dbReference>
<evidence type="ECO:0000313" key="1">
    <source>
        <dbReference type="EMBL" id="MCM6776082.1"/>
    </source>
</evidence>
<sequence length="101" mass="11108">MAGNGHIEINTEKLRRAADGMDAVGRTVESILRTLQNTLNAKGSPWGDDDYGHKYAKGESGYERSSENLLTGTGNMVKSLQKFGSGMRQAADKMQTMDQRR</sequence>
<reference evidence="1" key="1">
    <citation type="submission" date="2022-06" db="EMBL/GenBank/DDBJ databases">
        <title>Novel species in genus nocardia.</title>
        <authorList>
            <person name="Li F."/>
        </authorList>
    </citation>
    <scope>NUCLEOTIDE SEQUENCE</scope>
    <source>
        <strain evidence="1">CDC141</strain>
    </source>
</reference>
<proteinExistence type="predicted"/>
<dbReference type="Gene3D" id="1.10.287.1060">
    <property type="entry name" value="ESAT-6-like"/>
    <property type="match status" value="1"/>
</dbReference>
<dbReference type="Proteomes" id="UP001139157">
    <property type="component" value="Unassembled WGS sequence"/>
</dbReference>
<dbReference type="AlphaFoldDB" id="A0A9X2E857"/>
<keyword evidence="2" id="KW-1185">Reference proteome</keyword>
<organism evidence="1 2">
    <name type="scientific">Nocardia pulmonis</name>
    <dbReference type="NCBI Taxonomy" id="2951408"/>
    <lineage>
        <taxon>Bacteria</taxon>
        <taxon>Bacillati</taxon>
        <taxon>Actinomycetota</taxon>
        <taxon>Actinomycetes</taxon>
        <taxon>Mycobacteriales</taxon>
        <taxon>Nocardiaceae</taxon>
        <taxon>Nocardia</taxon>
    </lineage>
</organism>